<dbReference type="OrthoDB" id="5522469at2"/>
<evidence type="ECO:0000259" key="1">
    <source>
        <dbReference type="PROSITE" id="PS51819"/>
    </source>
</evidence>
<feature type="domain" description="VOC" evidence="1">
    <location>
        <begin position="1"/>
        <end position="126"/>
    </location>
</feature>
<keyword evidence="2" id="KW-0456">Lyase</keyword>
<name>A1K8S8_AZOSB</name>
<dbReference type="InterPro" id="IPR041581">
    <property type="entry name" value="Glyoxalase_6"/>
</dbReference>
<evidence type="ECO:0000313" key="3">
    <source>
        <dbReference type="Proteomes" id="UP000002588"/>
    </source>
</evidence>
<dbReference type="HOGENOM" id="CLU_1853996_0_0_4"/>
<dbReference type="EC" id="4.4.1.5" evidence="2"/>
<proteinExistence type="predicted"/>
<dbReference type="KEGG" id="azo:azo2616"/>
<dbReference type="GO" id="GO:0004462">
    <property type="term" value="F:lactoylglutathione lyase activity"/>
    <property type="evidence" value="ECO:0007669"/>
    <property type="project" value="UniProtKB-EC"/>
</dbReference>
<evidence type="ECO:0000313" key="2">
    <source>
        <dbReference type="EMBL" id="CAL95233.1"/>
    </source>
</evidence>
<protein>
    <submittedName>
        <fullName evidence="2">Lactoylglutathione lyase</fullName>
        <ecNumber evidence="2">4.4.1.5</ecNumber>
    </submittedName>
</protein>
<dbReference type="eggNOG" id="COG0346">
    <property type="taxonomic scope" value="Bacteria"/>
</dbReference>
<dbReference type="Proteomes" id="UP000002588">
    <property type="component" value="Chromosome"/>
</dbReference>
<dbReference type="SUPFAM" id="SSF54593">
    <property type="entry name" value="Glyoxalase/Bleomycin resistance protein/Dihydroxybiphenyl dioxygenase"/>
    <property type="match status" value="1"/>
</dbReference>
<organism evidence="2 3">
    <name type="scientific">Azoarcus sp. (strain BH72)</name>
    <dbReference type="NCBI Taxonomy" id="418699"/>
    <lineage>
        <taxon>Bacteria</taxon>
        <taxon>Pseudomonadati</taxon>
        <taxon>Pseudomonadota</taxon>
        <taxon>Betaproteobacteria</taxon>
        <taxon>Rhodocyclales</taxon>
        <taxon>Zoogloeaceae</taxon>
        <taxon>Azoarcus</taxon>
    </lineage>
</organism>
<dbReference type="Gene3D" id="3.10.180.10">
    <property type="entry name" value="2,3-Dihydroxybiphenyl 1,2-Dioxygenase, domain 1"/>
    <property type="match status" value="1"/>
</dbReference>
<dbReference type="RefSeq" id="WP_011766343.1">
    <property type="nucleotide sequence ID" value="NC_008702.1"/>
</dbReference>
<reference evidence="2 3" key="1">
    <citation type="journal article" date="2006" name="Nat. Biotechnol.">
        <title>Complete genome of the mutualistic, N2-fixing grass endophyte Azoarcus sp. strain BH72.</title>
        <authorList>
            <person name="Krause A."/>
            <person name="Ramakumar A."/>
            <person name="Bartels D."/>
            <person name="Battistoni F."/>
            <person name="Bekel T."/>
            <person name="Boch J."/>
            <person name="Boehm M."/>
            <person name="Friedrich F."/>
            <person name="Hurek T."/>
            <person name="Krause L."/>
            <person name="Linke B."/>
            <person name="McHardy A.C."/>
            <person name="Sarkar A."/>
            <person name="Schneiker S."/>
            <person name="Syed A.A."/>
            <person name="Thauer R."/>
            <person name="Vorhoelter F.-J."/>
            <person name="Weidner S."/>
            <person name="Puehler A."/>
            <person name="Reinhold-Hurek B."/>
            <person name="Kaiser O."/>
            <person name="Goesmann A."/>
        </authorList>
    </citation>
    <scope>NUCLEOTIDE SEQUENCE [LARGE SCALE GENOMIC DNA]</scope>
    <source>
        <strain evidence="2 3">BH72</strain>
    </source>
</reference>
<dbReference type="STRING" id="62928.azo2616"/>
<dbReference type="InterPro" id="IPR037523">
    <property type="entry name" value="VOC_core"/>
</dbReference>
<dbReference type="InterPro" id="IPR029068">
    <property type="entry name" value="Glyas_Bleomycin-R_OHBP_Dase"/>
</dbReference>
<sequence>MDLLINIDVDDLAAATDFYRRAFGLRVGRRLGEGVQELLGASSPIYLLHKAAGTAAAGGAGALTTRNYRRHWTPVHIDLVVADVDLAAARALAAGAQAEGAVEDFAWGRLARFADPFGHGFCLVQFIGRGYDEIADGQAEG</sequence>
<dbReference type="AlphaFoldDB" id="A1K8S8"/>
<dbReference type="EMBL" id="AM406670">
    <property type="protein sequence ID" value="CAL95233.1"/>
    <property type="molecule type" value="Genomic_DNA"/>
</dbReference>
<keyword evidence="3" id="KW-1185">Reference proteome</keyword>
<accession>A1K8S8</accession>
<dbReference type="KEGG" id="aoa:dqs_2777"/>
<dbReference type="PROSITE" id="PS51819">
    <property type="entry name" value="VOC"/>
    <property type="match status" value="1"/>
</dbReference>
<gene>
    <name evidence="2" type="ordered locus">azo2616</name>
</gene>
<dbReference type="Pfam" id="PF18029">
    <property type="entry name" value="Glyoxalase_6"/>
    <property type="match status" value="1"/>
</dbReference>